<feature type="transmembrane region" description="Helical" evidence="3">
    <location>
        <begin position="166"/>
        <end position="192"/>
    </location>
</feature>
<evidence type="ECO:0000256" key="3">
    <source>
        <dbReference type="SAM" id="Phobius"/>
    </source>
</evidence>
<feature type="region of interest" description="Disordered" evidence="2">
    <location>
        <begin position="15"/>
        <end position="103"/>
    </location>
</feature>
<feature type="compositionally biased region" description="Basic and acidic residues" evidence="2">
    <location>
        <begin position="27"/>
        <end position="43"/>
    </location>
</feature>
<dbReference type="InterPro" id="IPR004474">
    <property type="entry name" value="LytR_CpsA_psr"/>
</dbReference>
<keyword evidence="6" id="KW-1185">Reference proteome</keyword>
<dbReference type="Proteomes" id="UP000290624">
    <property type="component" value="Unassembled WGS sequence"/>
</dbReference>
<comment type="caution">
    <text evidence="5">The sequence shown here is derived from an EMBL/GenBank/DDBJ whole genome shotgun (WGS) entry which is preliminary data.</text>
</comment>
<dbReference type="EMBL" id="PPCV01000005">
    <property type="protein sequence ID" value="RXW32180.1"/>
    <property type="molecule type" value="Genomic_DNA"/>
</dbReference>
<keyword evidence="3" id="KW-1133">Transmembrane helix</keyword>
<dbReference type="InterPro" id="IPR050922">
    <property type="entry name" value="LytR/CpsA/Psr_CW_biosynth"/>
</dbReference>
<evidence type="ECO:0000313" key="5">
    <source>
        <dbReference type="EMBL" id="RXW32180.1"/>
    </source>
</evidence>
<reference evidence="5 6" key="1">
    <citation type="submission" date="2018-01" db="EMBL/GenBank/DDBJ databases">
        <title>Lactibacter flavus gen. nov., sp. nov., a novel bacterium of the family Propionibacteriaceae isolated from raw milk and dairy products.</title>
        <authorList>
            <person name="Wenning M."/>
            <person name="Breitenwieser F."/>
            <person name="Huptas C."/>
            <person name="von Neubeck M."/>
            <person name="Busse H.-J."/>
            <person name="Scherer S."/>
        </authorList>
    </citation>
    <scope>NUCLEOTIDE SEQUENCE [LARGE SCALE GENOMIC DNA]</scope>
    <source>
        <strain evidence="5 6">VG341</strain>
    </source>
</reference>
<feature type="compositionally biased region" description="Low complexity" evidence="2">
    <location>
        <begin position="542"/>
        <end position="574"/>
    </location>
</feature>
<comment type="similarity">
    <text evidence="1">Belongs to the LytR/CpsA/Psr (LCP) family.</text>
</comment>
<feature type="compositionally biased region" description="Polar residues" evidence="2">
    <location>
        <begin position="81"/>
        <end position="92"/>
    </location>
</feature>
<dbReference type="OrthoDB" id="3573673at2"/>
<evidence type="ECO:0000259" key="4">
    <source>
        <dbReference type="Pfam" id="PF03816"/>
    </source>
</evidence>
<feature type="transmembrane region" description="Helical" evidence="3">
    <location>
        <begin position="131"/>
        <end position="154"/>
    </location>
</feature>
<evidence type="ECO:0000256" key="1">
    <source>
        <dbReference type="ARBA" id="ARBA00006068"/>
    </source>
</evidence>
<evidence type="ECO:0000256" key="2">
    <source>
        <dbReference type="SAM" id="MobiDB-lite"/>
    </source>
</evidence>
<name>A0A4Q2EF02_9ACTN</name>
<evidence type="ECO:0000313" key="6">
    <source>
        <dbReference type="Proteomes" id="UP000290624"/>
    </source>
</evidence>
<dbReference type="PANTHER" id="PTHR33392:SF6">
    <property type="entry name" value="POLYISOPRENYL-TEICHOIC ACID--PEPTIDOGLYCAN TEICHOIC ACID TRANSFERASE TAGU"/>
    <property type="match status" value="1"/>
</dbReference>
<feature type="transmembrane region" description="Helical" evidence="3">
    <location>
        <begin position="204"/>
        <end position="223"/>
    </location>
</feature>
<dbReference type="AlphaFoldDB" id="A0A4Q2EF02"/>
<feature type="region of interest" description="Disordered" evidence="2">
    <location>
        <begin position="541"/>
        <end position="603"/>
    </location>
</feature>
<gene>
    <name evidence="5" type="ORF">C1706_09095</name>
</gene>
<feature type="transmembrane region" description="Helical" evidence="3">
    <location>
        <begin position="105"/>
        <end position="124"/>
    </location>
</feature>
<accession>A0A4Q2EF02</accession>
<sequence length="603" mass="63614">MREARVAPYSFDYGLDAGRFDAPARGGSDDRWHGDDGRGDRHRPGGVRRPPRRTPERRPVVLLGTIGAARQHDGTDAMTGSDYTPQHVAQSPETPPLQGAERRRSFGTASALTVVSAVIPGLGLAGTRWRVFGLALTAVAVAVAVLAGVGSVFARGWALSVVANPTWLMVMAVALAVFGLLWAVAVTATQVLTRPHPARAWQRVVGAVLVAVLTFAVAMPSAFGARSLVETSSLLRAVFQDPDDPGGANAPSFGNGSDPWANKPRLNVLILGADSGDDRTGTRTDTVMLASIDTKTGDTVLLGLPRQTERLIFPAGSALAKIWPDGYHLPGEPDGEQQLNAMYQNVIRYPGAAASLPPSKDPGATMLKMAVGTSLGVDIDYYVMANLEGFVEIVDALGGVTVNVNKPLPVGGKNPNGADPGFPPDRWLPPGPDQHLNGYDALWYARGRYHTDDYDRMRRQRCVIKALSRQVNLTTVLANYEALTQAGRDVVATDVPNSLLPALLDLAGRVRNAPLRSVSFQNGVDGFSTTHPQWSAVQQRVAEALAPQAAPPASGGPSTPEVTPSKPAAAPTTTRSGAAKTPSAEPSATPTQVADECAYNPVA</sequence>
<proteinExistence type="inferred from homology"/>
<dbReference type="PANTHER" id="PTHR33392">
    <property type="entry name" value="POLYISOPRENYL-TEICHOIC ACID--PEPTIDOGLYCAN TEICHOIC ACID TRANSFERASE TAGU"/>
    <property type="match status" value="1"/>
</dbReference>
<feature type="domain" description="Cell envelope-related transcriptional attenuator" evidence="4">
    <location>
        <begin position="283"/>
        <end position="471"/>
    </location>
</feature>
<keyword evidence="3" id="KW-0812">Transmembrane</keyword>
<dbReference type="NCBIfam" id="TIGR00350">
    <property type="entry name" value="lytR_cpsA_psr"/>
    <property type="match status" value="1"/>
</dbReference>
<keyword evidence="3" id="KW-0472">Membrane</keyword>
<protein>
    <submittedName>
        <fullName evidence="5">LytR family transcriptional regulator</fullName>
    </submittedName>
</protein>
<dbReference type="Gene3D" id="3.40.630.190">
    <property type="entry name" value="LCP protein"/>
    <property type="match status" value="1"/>
</dbReference>
<organism evidence="5 6">
    <name type="scientific">Propioniciclava flava</name>
    <dbReference type="NCBI Taxonomy" id="2072026"/>
    <lineage>
        <taxon>Bacteria</taxon>
        <taxon>Bacillati</taxon>
        <taxon>Actinomycetota</taxon>
        <taxon>Actinomycetes</taxon>
        <taxon>Propionibacteriales</taxon>
        <taxon>Propionibacteriaceae</taxon>
        <taxon>Propioniciclava</taxon>
    </lineage>
</organism>
<dbReference type="Pfam" id="PF03816">
    <property type="entry name" value="LytR_cpsA_psr"/>
    <property type="match status" value="1"/>
</dbReference>